<dbReference type="EMBL" id="FMHT01000003">
    <property type="protein sequence ID" value="SCL23940.1"/>
    <property type="molecule type" value="Genomic_DNA"/>
</dbReference>
<name>A0A1C6S368_9ACTN</name>
<sequence length="219" mass="22310">MSIWGGFLVLHQLGQRRRSRTGPTGQGAFEAVTAGAVALGALLVAGSAVGALVADNLVVPVTVTPTADLGAQVTAGRFTLAPQGAAILTVAEPTAGDRLWIFGPALLLAAVIAATGALLWRVVRSLRTADPFHPRNARRVGAAAAVLLLGGSLAAALQAAGHLTLVRAARHAWQPDQVFALHTVIDLPVTTLLLGLGLGAAAEFLRRGAALRADLEGLV</sequence>
<protein>
    <recommendedName>
        <fullName evidence="4">DUF2975 domain-containing protein</fullName>
    </recommendedName>
</protein>
<accession>A0A1C6S368</accession>
<keyword evidence="1" id="KW-1133">Transmembrane helix</keyword>
<dbReference type="STRING" id="145857.GA0070616_2820"/>
<dbReference type="Proteomes" id="UP000199699">
    <property type="component" value="Unassembled WGS sequence"/>
</dbReference>
<keyword evidence="3" id="KW-1185">Reference proteome</keyword>
<evidence type="ECO:0000313" key="2">
    <source>
        <dbReference type="EMBL" id="SCL23940.1"/>
    </source>
</evidence>
<keyword evidence="1" id="KW-0472">Membrane</keyword>
<evidence type="ECO:0008006" key="4">
    <source>
        <dbReference type="Google" id="ProtNLM"/>
    </source>
</evidence>
<feature type="transmembrane region" description="Helical" evidence="1">
    <location>
        <begin position="140"/>
        <end position="159"/>
    </location>
</feature>
<proteinExistence type="predicted"/>
<dbReference type="AlphaFoldDB" id="A0A1C6S368"/>
<evidence type="ECO:0000313" key="3">
    <source>
        <dbReference type="Proteomes" id="UP000199699"/>
    </source>
</evidence>
<feature type="transmembrane region" description="Helical" evidence="1">
    <location>
        <begin position="179"/>
        <end position="202"/>
    </location>
</feature>
<gene>
    <name evidence="2" type="ORF">GA0070616_2820</name>
</gene>
<keyword evidence="1" id="KW-0812">Transmembrane</keyword>
<feature type="transmembrane region" description="Helical" evidence="1">
    <location>
        <begin position="99"/>
        <end position="120"/>
    </location>
</feature>
<evidence type="ECO:0000256" key="1">
    <source>
        <dbReference type="SAM" id="Phobius"/>
    </source>
</evidence>
<organism evidence="2 3">
    <name type="scientific">Micromonospora nigra</name>
    <dbReference type="NCBI Taxonomy" id="145857"/>
    <lineage>
        <taxon>Bacteria</taxon>
        <taxon>Bacillati</taxon>
        <taxon>Actinomycetota</taxon>
        <taxon>Actinomycetes</taxon>
        <taxon>Micromonosporales</taxon>
        <taxon>Micromonosporaceae</taxon>
        <taxon>Micromonospora</taxon>
    </lineage>
</organism>
<feature type="transmembrane region" description="Helical" evidence="1">
    <location>
        <begin position="27"/>
        <end position="54"/>
    </location>
</feature>
<reference evidence="2 3" key="1">
    <citation type="submission" date="2016-06" db="EMBL/GenBank/DDBJ databases">
        <authorList>
            <person name="Kjaerup R.B."/>
            <person name="Dalgaard T.S."/>
            <person name="Juul-Madsen H.R."/>
        </authorList>
    </citation>
    <scope>NUCLEOTIDE SEQUENCE [LARGE SCALE GENOMIC DNA]</scope>
    <source>
        <strain evidence="2 3">DSM 43818</strain>
    </source>
</reference>